<dbReference type="Proteomes" id="UP000326396">
    <property type="component" value="Linkage Group LG11"/>
</dbReference>
<organism evidence="2 3">
    <name type="scientific">Mikania micrantha</name>
    <name type="common">bitter vine</name>
    <dbReference type="NCBI Taxonomy" id="192012"/>
    <lineage>
        <taxon>Eukaryota</taxon>
        <taxon>Viridiplantae</taxon>
        <taxon>Streptophyta</taxon>
        <taxon>Embryophyta</taxon>
        <taxon>Tracheophyta</taxon>
        <taxon>Spermatophyta</taxon>
        <taxon>Magnoliopsida</taxon>
        <taxon>eudicotyledons</taxon>
        <taxon>Gunneridae</taxon>
        <taxon>Pentapetalae</taxon>
        <taxon>asterids</taxon>
        <taxon>campanulids</taxon>
        <taxon>Asterales</taxon>
        <taxon>Asteraceae</taxon>
        <taxon>Asteroideae</taxon>
        <taxon>Heliantheae alliance</taxon>
        <taxon>Eupatorieae</taxon>
        <taxon>Mikania</taxon>
    </lineage>
</organism>
<proteinExistence type="predicted"/>
<dbReference type="OrthoDB" id="655699at2759"/>
<dbReference type="AlphaFoldDB" id="A0A5N6PSV9"/>
<dbReference type="InterPro" id="IPR044701">
    <property type="entry name" value="MRL7/MRL7L"/>
</dbReference>
<evidence type="ECO:0000256" key="1">
    <source>
        <dbReference type="SAM" id="MobiDB-lite"/>
    </source>
</evidence>
<evidence type="ECO:0000313" key="2">
    <source>
        <dbReference type="EMBL" id="KAD6796275.1"/>
    </source>
</evidence>
<evidence type="ECO:0008006" key="4">
    <source>
        <dbReference type="Google" id="ProtNLM"/>
    </source>
</evidence>
<feature type="region of interest" description="Disordered" evidence="1">
    <location>
        <begin position="77"/>
        <end position="101"/>
    </location>
</feature>
<name>A0A5N6PSV9_9ASTR</name>
<dbReference type="PANTHER" id="PTHR34669">
    <property type="entry name" value="THIOREDOXIN-LIKE FOLD DOMAIN-CONTAINING PROTEIN MRL7L, CHLOROPLASTIC"/>
    <property type="match status" value="1"/>
</dbReference>
<evidence type="ECO:0000313" key="3">
    <source>
        <dbReference type="Proteomes" id="UP000326396"/>
    </source>
</evidence>
<dbReference type="GO" id="GO:0009570">
    <property type="term" value="C:chloroplast stroma"/>
    <property type="evidence" value="ECO:0007669"/>
    <property type="project" value="TreeGrafter"/>
</dbReference>
<comment type="caution">
    <text evidence="2">The sequence shown here is derived from an EMBL/GenBank/DDBJ whole genome shotgun (WGS) entry which is preliminary data.</text>
</comment>
<dbReference type="GO" id="GO:0006355">
    <property type="term" value="P:regulation of DNA-templated transcription"/>
    <property type="evidence" value="ECO:0007669"/>
    <property type="project" value="InterPro"/>
</dbReference>
<reference evidence="2 3" key="1">
    <citation type="submission" date="2019-05" db="EMBL/GenBank/DDBJ databases">
        <title>Mikania micrantha, genome provides insights into the molecular mechanism of rapid growth.</title>
        <authorList>
            <person name="Liu B."/>
        </authorList>
    </citation>
    <scope>NUCLEOTIDE SEQUENCE [LARGE SCALE GENOMIC DNA]</scope>
    <source>
        <strain evidence="2">NLD-2019</strain>
        <tissue evidence="2">Leaf</tissue>
    </source>
</reference>
<dbReference type="GO" id="GO:0009658">
    <property type="term" value="P:chloroplast organization"/>
    <property type="evidence" value="ECO:0007669"/>
    <property type="project" value="InterPro"/>
</dbReference>
<dbReference type="PANTHER" id="PTHR34669:SF1">
    <property type="entry name" value="THIOREDOXIN-LIKE FOLD DOMAIN-CONTAINING PROTEIN MRL7L, CHLOROPLASTIC"/>
    <property type="match status" value="1"/>
</dbReference>
<dbReference type="EMBL" id="SZYD01000003">
    <property type="protein sequence ID" value="KAD6796275.1"/>
    <property type="molecule type" value="Genomic_DNA"/>
</dbReference>
<sequence>MHCDNPPQRASTGSSLLPFCKSVYAKDNVLNACYPSDKLPHTSIYLPKLHFTAGSLRSSRLSASKVKEILDYNDNEQKGIKESNMSDLSDDENDNDDFEMDEDERKEFRKKIRQMLEMNHEVKEEVDPEEKRKMMQKLLADYPLVVDEDDPDWPEDADGWGFNFSQFFDKMTVKNVKKDDDDDDDSDNEVNWQDICAIKDITSADWEETVFSDLSPLVVLVHNRYRRPKENEMVRDQLEKAIQLIWDCRIPSPRCIAIDAVVECDLVSTLQVSEFPELIFTKTGKILHREKEIRTADELSKIMAFFYYGGAKPACLNTSTIINDAIPGFITKN</sequence>
<accession>A0A5N6PSV9</accession>
<gene>
    <name evidence="2" type="ORF">E3N88_07171</name>
</gene>
<keyword evidence="3" id="KW-1185">Reference proteome</keyword>
<feature type="compositionally biased region" description="Acidic residues" evidence="1">
    <location>
        <begin position="88"/>
        <end position="101"/>
    </location>
</feature>
<protein>
    <recommendedName>
        <fullName evidence="4">Thioredoxin domain-containing protein</fullName>
    </recommendedName>
</protein>